<gene>
    <name evidence="1" type="ORF">YQE_02579</name>
</gene>
<reference evidence="1" key="1">
    <citation type="journal article" date="2013" name="Genome Biol.">
        <title>Draft genome of the mountain pine beetle, Dendroctonus ponderosae Hopkins, a major forest pest.</title>
        <authorList>
            <person name="Keeling C.I."/>
            <person name="Yuen M.M."/>
            <person name="Liao N.Y."/>
            <person name="Docking T.R."/>
            <person name="Chan S.K."/>
            <person name="Taylor G.A."/>
            <person name="Palmquist D.L."/>
            <person name="Jackman S.D."/>
            <person name="Nguyen A."/>
            <person name="Li M."/>
            <person name="Henderson H."/>
            <person name="Janes J.K."/>
            <person name="Zhao Y."/>
            <person name="Pandoh P."/>
            <person name="Moore R."/>
            <person name="Sperling F.A."/>
            <person name="Huber D.P."/>
            <person name="Birol I."/>
            <person name="Jones S.J."/>
            <person name="Bohlmann J."/>
        </authorList>
    </citation>
    <scope>NUCLEOTIDE SEQUENCE</scope>
</reference>
<name>N6TSI9_DENPD</name>
<dbReference type="EMBL" id="KB740233">
    <property type="protein sequence ID" value="ENN81008.1"/>
    <property type="molecule type" value="Genomic_DNA"/>
</dbReference>
<accession>N6TSI9</accession>
<sequence length="68" mass="7354">MLARSVTVGASKTSISRVKTLWNLKLSHLDPKTPVASDIEIARSHTPKDVNILAEEIGLLPTEVSPYG</sequence>
<dbReference type="HOGENOM" id="CLU_2801294_0_0_1"/>
<dbReference type="OrthoDB" id="1845775at2759"/>
<feature type="non-terminal residue" evidence="1">
    <location>
        <position position="68"/>
    </location>
</feature>
<dbReference type="AlphaFoldDB" id="N6TSI9"/>
<organism evidence="1">
    <name type="scientific">Dendroctonus ponderosae</name>
    <name type="common">Mountain pine beetle</name>
    <dbReference type="NCBI Taxonomy" id="77166"/>
    <lineage>
        <taxon>Eukaryota</taxon>
        <taxon>Metazoa</taxon>
        <taxon>Ecdysozoa</taxon>
        <taxon>Arthropoda</taxon>
        <taxon>Hexapoda</taxon>
        <taxon>Insecta</taxon>
        <taxon>Pterygota</taxon>
        <taxon>Neoptera</taxon>
        <taxon>Endopterygota</taxon>
        <taxon>Coleoptera</taxon>
        <taxon>Polyphaga</taxon>
        <taxon>Cucujiformia</taxon>
        <taxon>Curculionidae</taxon>
        <taxon>Scolytinae</taxon>
        <taxon>Dendroctonus</taxon>
    </lineage>
</organism>
<feature type="non-terminal residue" evidence="1">
    <location>
        <position position="1"/>
    </location>
</feature>
<protein>
    <submittedName>
        <fullName evidence="1">Uncharacterized protein</fullName>
    </submittedName>
</protein>
<proteinExistence type="predicted"/>
<evidence type="ECO:0000313" key="1">
    <source>
        <dbReference type="EMBL" id="ENN81008.1"/>
    </source>
</evidence>